<dbReference type="SUPFAM" id="SSF48452">
    <property type="entry name" value="TPR-like"/>
    <property type="match status" value="1"/>
</dbReference>
<reference evidence="3 4" key="1">
    <citation type="submission" date="2019-07" db="EMBL/GenBank/DDBJ databases">
        <title>Draft genome for Aliikangiella sp. M105.</title>
        <authorList>
            <person name="Wang G."/>
        </authorList>
    </citation>
    <scope>NUCLEOTIDE SEQUENCE [LARGE SCALE GENOMIC DNA]</scope>
    <source>
        <strain evidence="3 4">M105</strain>
    </source>
</reference>
<evidence type="ECO:0000259" key="2">
    <source>
        <dbReference type="Pfam" id="PF13369"/>
    </source>
</evidence>
<comment type="similarity">
    <text evidence="1">Belongs to the UPF0162 family.</text>
</comment>
<dbReference type="InterPro" id="IPR032698">
    <property type="entry name" value="SirB1_N"/>
</dbReference>
<keyword evidence="4" id="KW-1185">Reference proteome</keyword>
<organism evidence="3 4">
    <name type="scientific">Aliikangiella coralliicola</name>
    <dbReference type="NCBI Taxonomy" id="2592383"/>
    <lineage>
        <taxon>Bacteria</taxon>
        <taxon>Pseudomonadati</taxon>
        <taxon>Pseudomonadota</taxon>
        <taxon>Gammaproteobacteria</taxon>
        <taxon>Oceanospirillales</taxon>
        <taxon>Pleioneaceae</taxon>
        <taxon>Aliikangiella</taxon>
    </lineage>
</organism>
<dbReference type="Pfam" id="PF13369">
    <property type="entry name" value="Transglut_core2"/>
    <property type="match status" value="1"/>
</dbReference>
<evidence type="ECO:0000313" key="4">
    <source>
        <dbReference type="Proteomes" id="UP000315439"/>
    </source>
</evidence>
<proteinExistence type="inferred from homology"/>
<dbReference type="Proteomes" id="UP000315439">
    <property type="component" value="Unassembled WGS sequence"/>
</dbReference>
<dbReference type="OrthoDB" id="7057094at2"/>
<comment type="caution">
    <text evidence="3">The sequence shown here is derived from an EMBL/GenBank/DDBJ whole genome shotgun (WGS) entry which is preliminary data.</text>
</comment>
<dbReference type="Gene3D" id="1.25.40.10">
    <property type="entry name" value="Tetratricopeptide repeat domain"/>
    <property type="match status" value="1"/>
</dbReference>
<protein>
    <recommendedName>
        <fullName evidence="2">Protein SirB1 N-terminal domain-containing protein</fullName>
    </recommendedName>
</protein>
<feature type="domain" description="Protein SirB1 N-terminal" evidence="2">
    <location>
        <begin position="115"/>
        <end position="241"/>
    </location>
</feature>
<sequence>MSCFRWNSLFVVCIAIIGVVMLPMNVYSQSQPRQKNNTLSYSIWSPLTELEIATLNQVSKAKSGDADALLMLYLMASGDSRHFSDLRRHQKTIERFINANKSVINEEKSEWRKGYLLHKAMHEYFFLGGNSRKNAGKGYYFEQSQLSEIFYSKRFNCVSSALLYTVLARKFNLDVEAVLLPSHVFVQLNLSDGKKIEIETTSISGYDWVHDKDFYEKEDLSWFNQRGLTPSTYQDYQNREIVSPFQLGVQNMYNQHTFEERMRRDDRFRMAELLTSLDKSNIKAHKHRLNFYNDEFVRLKNSKDFRSLNQMYERISAYLQSLVRFASQDKELANILAWVDSQRAYTLLEDGKLQNAVGLAKKVLNELRNKSQAISDADKIKNNVYVTLNKAAKKLVDNGEFESALKIFGDNPTDCLKSDDCTVIRYLYSRWTSSYWNQKQWTKAIAKYQEFLKLESEGEAAEMFKRNMQGAHINWANTYYETGDWQQVKRILTQCVNADNNADKCRSHLTELQERHRLD</sequence>
<dbReference type="EMBL" id="VIKS01000010">
    <property type="protein sequence ID" value="TQV86350.1"/>
    <property type="molecule type" value="Genomic_DNA"/>
</dbReference>
<dbReference type="RefSeq" id="WP_142932273.1">
    <property type="nucleotide sequence ID" value="NZ_ML660166.1"/>
</dbReference>
<dbReference type="InterPro" id="IPR011990">
    <property type="entry name" value="TPR-like_helical_dom_sf"/>
</dbReference>
<gene>
    <name evidence="3" type="ORF">FLL46_15615</name>
</gene>
<dbReference type="AlphaFoldDB" id="A0A545UA62"/>
<evidence type="ECO:0000313" key="3">
    <source>
        <dbReference type="EMBL" id="TQV86350.1"/>
    </source>
</evidence>
<evidence type="ECO:0000256" key="1">
    <source>
        <dbReference type="ARBA" id="ARBA00007100"/>
    </source>
</evidence>
<name>A0A545UA62_9GAMM</name>
<accession>A0A545UA62</accession>